<feature type="domain" description="RNA polymerase sigma factor 70 region 4 type 2" evidence="8">
    <location>
        <begin position="100"/>
        <end position="152"/>
    </location>
</feature>
<dbReference type="Gene3D" id="1.10.10.10">
    <property type="entry name" value="Winged helix-like DNA-binding domain superfamily/Winged helix DNA-binding domain"/>
    <property type="match status" value="1"/>
</dbReference>
<dbReference type="InterPro" id="IPR036388">
    <property type="entry name" value="WH-like_DNA-bd_sf"/>
</dbReference>
<organism evidence="9 10">
    <name type="scientific">Polymorphospora rubra</name>
    <dbReference type="NCBI Taxonomy" id="338584"/>
    <lineage>
        <taxon>Bacteria</taxon>
        <taxon>Bacillati</taxon>
        <taxon>Actinomycetota</taxon>
        <taxon>Actinomycetes</taxon>
        <taxon>Micromonosporales</taxon>
        <taxon>Micromonosporaceae</taxon>
        <taxon>Polymorphospora</taxon>
    </lineage>
</organism>
<evidence type="ECO:0000259" key="7">
    <source>
        <dbReference type="Pfam" id="PF04542"/>
    </source>
</evidence>
<evidence type="ECO:0000256" key="5">
    <source>
        <dbReference type="ARBA" id="ARBA00023163"/>
    </source>
</evidence>
<feature type="region of interest" description="Disordered" evidence="6">
    <location>
        <begin position="72"/>
        <end position="93"/>
    </location>
</feature>
<evidence type="ECO:0000256" key="6">
    <source>
        <dbReference type="SAM" id="MobiDB-lite"/>
    </source>
</evidence>
<evidence type="ECO:0000313" key="9">
    <source>
        <dbReference type="EMBL" id="BCJ64814.1"/>
    </source>
</evidence>
<dbReference type="PANTHER" id="PTHR43133">
    <property type="entry name" value="RNA POLYMERASE ECF-TYPE SIGMA FACTO"/>
    <property type="match status" value="1"/>
</dbReference>
<dbReference type="CDD" id="cd06171">
    <property type="entry name" value="Sigma70_r4"/>
    <property type="match status" value="1"/>
</dbReference>
<keyword evidence="4" id="KW-0238">DNA-binding</keyword>
<dbReference type="GO" id="GO:0006352">
    <property type="term" value="P:DNA-templated transcription initiation"/>
    <property type="evidence" value="ECO:0007669"/>
    <property type="project" value="InterPro"/>
</dbReference>
<dbReference type="SUPFAM" id="SSF88946">
    <property type="entry name" value="Sigma2 domain of RNA polymerase sigma factors"/>
    <property type="match status" value="1"/>
</dbReference>
<protein>
    <submittedName>
        <fullName evidence="9">RNA polymerase subunit sigma-24</fullName>
    </submittedName>
</protein>
<feature type="domain" description="RNA polymerase sigma-70 region 2" evidence="7">
    <location>
        <begin position="14"/>
        <end position="74"/>
    </location>
</feature>
<dbReference type="GO" id="GO:0016987">
    <property type="term" value="F:sigma factor activity"/>
    <property type="evidence" value="ECO:0007669"/>
    <property type="project" value="UniProtKB-KW"/>
</dbReference>
<keyword evidence="10" id="KW-1185">Reference proteome</keyword>
<comment type="similarity">
    <text evidence="1">Belongs to the sigma-70 factor family. ECF subfamily.</text>
</comment>
<dbReference type="InterPro" id="IPR013325">
    <property type="entry name" value="RNA_pol_sigma_r2"/>
</dbReference>
<evidence type="ECO:0000259" key="8">
    <source>
        <dbReference type="Pfam" id="PF08281"/>
    </source>
</evidence>
<dbReference type="SUPFAM" id="SSF88659">
    <property type="entry name" value="Sigma3 and sigma4 domains of RNA polymerase sigma factors"/>
    <property type="match status" value="1"/>
</dbReference>
<sequence length="163" mass="18435">MTFEEFLHAEMAGLSRFAGAVCGDHHLAEDVLSDALVTVSARWHRIVRMDHPLAYVRRVVTRTFLSELRKTRRRRTESTADMTRLDQSQDDASGVVGQRDEVRRLLSALTPQQRTAVVLRYMFDQTDGEIAAVLNCSAATVRSHLSHARSTLRLTVTKERGRS</sequence>
<keyword evidence="2" id="KW-0805">Transcription regulation</keyword>
<dbReference type="Pfam" id="PF08281">
    <property type="entry name" value="Sigma70_r4_2"/>
    <property type="match status" value="1"/>
</dbReference>
<dbReference type="InterPro" id="IPR013249">
    <property type="entry name" value="RNA_pol_sigma70_r4_t2"/>
</dbReference>
<evidence type="ECO:0000256" key="4">
    <source>
        <dbReference type="ARBA" id="ARBA00023125"/>
    </source>
</evidence>
<keyword evidence="3" id="KW-0731">Sigma factor</keyword>
<dbReference type="InterPro" id="IPR014284">
    <property type="entry name" value="RNA_pol_sigma-70_dom"/>
</dbReference>
<keyword evidence="5" id="KW-0804">Transcription</keyword>
<dbReference type="RefSeq" id="WP_212823703.1">
    <property type="nucleotide sequence ID" value="NZ_AP023359.1"/>
</dbReference>
<dbReference type="GO" id="GO:0003677">
    <property type="term" value="F:DNA binding"/>
    <property type="evidence" value="ECO:0007669"/>
    <property type="project" value="UniProtKB-KW"/>
</dbReference>
<dbReference type="PANTHER" id="PTHR43133:SF50">
    <property type="entry name" value="ECF RNA POLYMERASE SIGMA FACTOR SIGM"/>
    <property type="match status" value="1"/>
</dbReference>
<evidence type="ECO:0000256" key="2">
    <source>
        <dbReference type="ARBA" id="ARBA00023015"/>
    </source>
</evidence>
<evidence type="ECO:0000256" key="3">
    <source>
        <dbReference type="ARBA" id="ARBA00023082"/>
    </source>
</evidence>
<name>A0A810MWA3_9ACTN</name>
<dbReference type="NCBIfam" id="TIGR02937">
    <property type="entry name" value="sigma70-ECF"/>
    <property type="match status" value="1"/>
</dbReference>
<dbReference type="EMBL" id="AP023359">
    <property type="protein sequence ID" value="BCJ64814.1"/>
    <property type="molecule type" value="Genomic_DNA"/>
</dbReference>
<gene>
    <name evidence="9" type="ORF">Prubr_18350</name>
</gene>
<dbReference type="InterPro" id="IPR013324">
    <property type="entry name" value="RNA_pol_sigma_r3/r4-like"/>
</dbReference>
<evidence type="ECO:0000256" key="1">
    <source>
        <dbReference type="ARBA" id="ARBA00010641"/>
    </source>
</evidence>
<accession>A0A810MWA3</accession>
<dbReference type="InterPro" id="IPR007627">
    <property type="entry name" value="RNA_pol_sigma70_r2"/>
</dbReference>
<dbReference type="AlphaFoldDB" id="A0A810MWA3"/>
<reference evidence="9" key="1">
    <citation type="submission" date="2020-08" db="EMBL/GenBank/DDBJ databases">
        <title>Whole genome shotgun sequence of Polymorphospora rubra NBRC 101157.</title>
        <authorList>
            <person name="Komaki H."/>
            <person name="Tamura T."/>
        </authorList>
    </citation>
    <scope>NUCLEOTIDE SEQUENCE</scope>
    <source>
        <strain evidence="9">NBRC 101157</strain>
    </source>
</reference>
<proteinExistence type="inferred from homology"/>
<dbReference type="Proteomes" id="UP000680866">
    <property type="component" value="Chromosome"/>
</dbReference>
<dbReference type="Pfam" id="PF04542">
    <property type="entry name" value="Sigma70_r2"/>
    <property type="match status" value="1"/>
</dbReference>
<dbReference type="KEGG" id="pry:Prubr_18350"/>
<dbReference type="InterPro" id="IPR039425">
    <property type="entry name" value="RNA_pol_sigma-70-like"/>
</dbReference>
<dbReference type="Gene3D" id="1.10.1740.10">
    <property type="match status" value="1"/>
</dbReference>
<evidence type="ECO:0000313" key="10">
    <source>
        <dbReference type="Proteomes" id="UP000680866"/>
    </source>
</evidence>